<evidence type="ECO:0000256" key="3">
    <source>
        <dbReference type="ARBA" id="ARBA00022833"/>
    </source>
</evidence>
<keyword evidence="4 5" id="KW-0238">DNA-binding</keyword>
<dbReference type="SUPFAM" id="SSF57716">
    <property type="entry name" value="Glucocorticoid receptor-like (DNA-binding domain)"/>
    <property type="match status" value="1"/>
</dbReference>
<keyword evidence="10" id="KW-1185">Reference proteome</keyword>
<dbReference type="GO" id="GO:0003677">
    <property type="term" value="F:DNA binding"/>
    <property type="evidence" value="ECO:0007669"/>
    <property type="project" value="UniProtKB-UniRule"/>
</dbReference>
<dbReference type="EMBL" id="JAHWGI010000019">
    <property type="protein sequence ID" value="KAK3907771.1"/>
    <property type="molecule type" value="Genomic_DNA"/>
</dbReference>
<evidence type="ECO:0000256" key="7">
    <source>
        <dbReference type="SAM" id="MobiDB-lite"/>
    </source>
</evidence>
<keyword evidence="1" id="KW-0479">Metal-binding</keyword>
<evidence type="ECO:0000256" key="6">
    <source>
        <dbReference type="SAM" id="Coils"/>
    </source>
</evidence>
<dbReference type="PANTHER" id="PTHR47577">
    <property type="entry name" value="THAP DOMAIN-CONTAINING PROTEIN 6"/>
    <property type="match status" value="1"/>
</dbReference>
<dbReference type="InterPro" id="IPR048367">
    <property type="entry name" value="TNP-like_RNaseH_C"/>
</dbReference>
<dbReference type="InterPro" id="IPR048366">
    <property type="entry name" value="TNP-like_GBD"/>
</dbReference>
<evidence type="ECO:0000313" key="10">
    <source>
        <dbReference type="Proteomes" id="UP001219518"/>
    </source>
</evidence>
<organism evidence="9 10">
    <name type="scientific">Frankliniella fusca</name>
    <dbReference type="NCBI Taxonomy" id="407009"/>
    <lineage>
        <taxon>Eukaryota</taxon>
        <taxon>Metazoa</taxon>
        <taxon>Ecdysozoa</taxon>
        <taxon>Arthropoda</taxon>
        <taxon>Hexapoda</taxon>
        <taxon>Insecta</taxon>
        <taxon>Pterygota</taxon>
        <taxon>Neoptera</taxon>
        <taxon>Paraneoptera</taxon>
        <taxon>Thysanoptera</taxon>
        <taxon>Terebrantia</taxon>
        <taxon>Thripoidea</taxon>
        <taxon>Thripidae</taxon>
        <taxon>Frankliniella</taxon>
    </lineage>
</organism>
<dbReference type="SMART" id="SM00980">
    <property type="entry name" value="THAP"/>
    <property type="match status" value="1"/>
</dbReference>
<dbReference type="Pfam" id="PF21789">
    <property type="entry name" value="TNP-like_RNaseH_C"/>
    <property type="match status" value="1"/>
</dbReference>
<evidence type="ECO:0000256" key="5">
    <source>
        <dbReference type="PROSITE-ProRule" id="PRU00309"/>
    </source>
</evidence>
<protein>
    <submittedName>
        <fullName evidence="9">Transposable element P transposase</fullName>
    </submittedName>
</protein>
<evidence type="ECO:0000313" key="9">
    <source>
        <dbReference type="EMBL" id="KAK3907771.1"/>
    </source>
</evidence>
<reference evidence="9" key="2">
    <citation type="journal article" date="2023" name="BMC Genomics">
        <title>Pest status, molecular evolution, and epigenetic factors derived from the genome assembly of Frankliniella fusca, a thysanopteran phytovirus vector.</title>
        <authorList>
            <person name="Catto M.A."/>
            <person name="Labadie P.E."/>
            <person name="Jacobson A.L."/>
            <person name="Kennedy G.G."/>
            <person name="Srinivasan R."/>
            <person name="Hunt B.G."/>
        </authorList>
    </citation>
    <scope>NUCLEOTIDE SEQUENCE</scope>
    <source>
        <strain evidence="9">PL_HMW_Pooled</strain>
    </source>
</reference>
<dbReference type="GO" id="GO:0008270">
    <property type="term" value="F:zinc ion binding"/>
    <property type="evidence" value="ECO:0007669"/>
    <property type="project" value="UniProtKB-KW"/>
</dbReference>
<dbReference type="PANTHER" id="PTHR47577:SF2">
    <property type="entry name" value="THAP DOMAIN CONTAINING 9"/>
    <property type="match status" value="1"/>
</dbReference>
<dbReference type="InterPro" id="IPR006612">
    <property type="entry name" value="THAP_Znf"/>
</dbReference>
<evidence type="ECO:0000256" key="4">
    <source>
        <dbReference type="ARBA" id="ARBA00023125"/>
    </source>
</evidence>
<feature type="compositionally biased region" description="Polar residues" evidence="7">
    <location>
        <begin position="744"/>
        <end position="758"/>
    </location>
</feature>
<dbReference type="Pfam" id="PF05485">
    <property type="entry name" value="THAP"/>
    <property type="match status" value="1"/>
</dbReference>
<feature type="region of interest" description="Disordered" evidence="7">
    <location>
        <begin position="117"/>
        <end position="137"/>
    </location>
</feature>
<proteinExistence type="predicted"/>
<dbReference type="Pfam" id="PF21787">
    <property type="entry name" value="TNP-like_RNaseH_N"/>
    <property type="match status" value="1"/>
</dbReference>
<dbReference type="Pfam" id="PF21788">
    <property type="entry name" value="TNP-like_GBD"/>
    <property type="match status" value="1"/>
</dbReference>
<sequence length="1088" mass="123935">MPDRCIVFGCKTGYDSELRKNREDGVENPSLFTPKKEQLEHWRKKIPVPPEKVHLKSPVCEVHFEKQFIIDKHTINIGNVVIEEKRKKKALTPDAVPTIFPNCPKYCSVKVPKKRKSVSKQVQSPSKRRRVSRSTEKTLAENVTVEPEELNTASTYPDTCFLAALHKDTQKIRLPNSMWAYVSNDNSTIFIGLTLQNSNEVEIEKRVEFPNLTQHPLVSINKVKINIEREFNSSEAVASFLKEINDLESCPGCDIDDARSAKCVGYVKKTLVLGKPVIRCKFCSIKRHALQKQQSRCTNKVDKYRMKIKSVNNKKRYLSKKVQRLEDKVEACMKKLNDLKESQVKEILDKLPSRQQEAVQACISAAKAKKPNGRRYTQQWIYECTLLRIKSCSLYRKMLRDQTLALPSLRTLQRYLKKMKPAYGFIPATFELLSKKGEEMQEDEKHGCLLFDEMSLTSALSFNKSSLKVDGFVNLGDYTPSEMKEKPGDHALVFMYKPFKGHWFQTVAAFLSKGAVDGPILSKLSLEATALIEQAGFKVDMWVCDGAPWNRVMWTEMGIKNPFAYKRPSRAKGKQKQKESENTAFETLGNQREPVGLPHPCVAGRKIYMCSDFPHLIKRLKSRICPNEKGATRDLKTPDGMVKFSHWQALLEADSDKAIQVCHKLSKDHLYPHNYQTMNVGMAFSFFSKDVADAMEHYRDEGVKGLADCGSTVAFIRKINDLVDAMNANTPWGSIRKETPCPPTANSTDATPGSSSNQTKYLTKNAREIIENFISYLIRWHEMPGKVAEKIPSQTHYGLYVTLCSAIEVSNYLIDEIGFEYVMTRRMNQDSLENFFGGVRQACGCNTHPDPVQFIQIYRLLSVASLVKPPRGSNITGAEMLQSLLSTHDVMSDKEKERHIQFESELDSLLDEGETIGAVDDLLEDSLTEGKTIDEKALRFFCGYVARKARRATIAKTCEECFEGLQDPHSTHQDNSLIDRKSHGGLLKPSEPLYNVIYKLETVIINTLLHCELHEDILERVVTNAQKYSYCEIGCETHNRELTKAVIRFYLTTRMIFACKQFNKKKNENADKRKKMKALVKQLHVIPS</sequence>
<comment type="caution">
    <text evidence="9">The sequence shown here is derived from an EMBL/GenBank/DDBJ whole genome shotgun (WGS) entry which is preliminary data.</text>
</comment>
<keyword evidence="2 5" id="KW-0863">Zinc-finger</keyword>
<evidence type="ECO:0000259" key="8">
    <source>
        <dbReference type="PROSITE" id="PS50950"/>
    </source>
</evidence>
<keyword evidence="3" id="KW-0862">Zinc</keyword>
<feature type="domain" description="THAP-type" evidence="8">
    <location>
        <begin position="1"/>
        <end position="100"/>
    </location>
</feature>
<dbReference type="PROSITE" id="PS50950">
    <property type="entry name" value="ZF_THAP"/>
    <property type="match status" value="1"/>
</dbReference>
<dbReference type="AlphaFoldDB" id="A0AAE1GS40"/>
<gene>
    <name evidence="9" type="ORF">KUF71_018407</name>
</gene>
<evidence type="ECO:0000256" key="2">
    <source>
        <dbReference type="ARBA" id="ARBA00022771"/>
    </source>
</evidence>
<feature type="coiled-coil region" evidence="6">
    <location>
        <begin position="308"/>
        <end position="342"/>
    </location>
</feature>
<dbReference type="InterPro" id="IPR048365">
    <property type="entry name" value="TNP-like_RNaseH_N"/>
</dbReference>
<name>A0AAE1GS40_9NEOP</name>
<feature type="region of interest" description="Disordered" evidence="7">
    <location>
        <begin position="733"/>
        <end position="758"/>
    </location>
</feature>
<reference evidence="9" key="1">
    <citation type="submission" date="2021-07" db="EMBL/GenBank/DDBJ databases">
        <authorList>
            <person name="Catto M.A."/>
            <person name="Jacobson A."/>
            <person name="Kennedy G."/>
            <person name="Labadie P."/>
            <person name="Hunt B.G."/>
            <person name="Srinivasan R."/>
        </authorList>
    </citation>
    <scope>NUCLEOTIDE SEQUENCE</scope>
    <source>
        <strain evidence="9">PL_HMW_Pooled</strain>
        <tissue evidence="9">Head</tissue>
    </source>
</reference>
<evidence type="ECO:0000256" key="1">
    <source>
        <dbReference type="ARBA" id="ARBA00022723"/>
    </source>
</evidence>
<accession>A0AAE1GS40</accession>
<keyword evidence="6" id="KW-0175">Coiled coil</keyword>
<dbReference type="Proteomes" id="UP001219518">
    <property type="component" value="Unassembled WGS sequence"/>
</dbReference>